<keyword evidence="3" id="KW-1185">Reference proteome</keyword>
<name>A0ABV6G2T2_9GAMM</name>
<protein>
    <submittedName>
        <fullName evidence="2">Invasion associated locus B family protein</fullName>
    </submittedName>
</protein>
<gene>
    <name evidence="2" type="ORF">ACFFHW_08195</name>
</gene>
<proteinExistence type="predicted"/>
<sequence>MFIRRALLAALFPLLAAAGTTTALAQAQSQPGAPSQSQAQQQNFDTQQFQSWEVRCPTGGATAQQRCTMNQVVNNPDSNEPLMRVMVGYPPQADGPVMVFLLPLGIRLAPGMQLQVDSNEPTGFPFQVCTPQGCRANLPLDANMQQQLRGGTQATISAIAPDGERLDLNLSLMGFTNASQRIAP</sequence>
<dbReference type="InterPro" id="IPR010642">
    <property type="entry name" value="Invasion_prot_B"/>
</dbReference>
<organism evidence="2 3">
    <name type="scientific">Kushneria aurantia</name>
    <dbReference type="NCBI Taxonomy" id="504092"/>
    <lineage>
        <taxon>Bacteria</taxon>
        <taxon>Pseudomonadati</taxon>
        <taxon>Pseudomonadota</taxon>
        <taxon>Gammaproteobacteria</taxon>
        <taxon>Oceanospirillales</taxon>
        <taxon>Halomonadaceae</taxon>
        <taxon>Kushneria</taxon>
    </lineage>
</organism>
<dbReference type="Gene3D" id="2.60.40.1880">
    <property type="entry name" value="Invasion associated locus B (IalB) protein"/>
    <property type="match status" value="1"/>
</dbReference>
<accession>A0ABV6G2T2</accession>
<reference evidence="2 3" key="1">
    <citation type="submission" date="2024-09" db="EMBL/GenBank/DDBJ databases">
        <authorList>
            <person name="Sun Q."/>
            <person name="Mori K."/>
        </authorList>
    </citation>
    <scope>NUCLEOTIDE SEQUENCE [LARGE SCALE GENOMIC DNA]</scope>
    <source>
        <strain evidence="2 3">CCM 7415</strain>
    </source>
</reference>
<evidence type="ECO:0000313" key="2">
    <source>
        <dbReference type="EMBL" id="MFC0267963.1"/>
    </source>
</evidence>
<feature type="chain" id="PRO_5047420026" evidence="1">
    <location>
        <begin position="26"/>
        <end position="184"/>
    </location>
</feature>
<dbReference type="Pfam" id="PF06776">
    <property type="entry name" value="IalB"/>
    <property type="match status" value="1"/>
</dbReference>
<evidence type="ECO:0000313" key="3">
    <source>
        <dbReference type="Proteomes" id="UP001589814"/>
    </source>
</evidence>
<dbReference type="Proteomes" id="UP001589814">
    <property type="component" value="Unassembled WGS sequence"/>
</dbReference>
<dbReference type="EMBL" id="JBHLVX010000032">
    <property type="protein sequence ID" value="MFC0267963.1"/>
    <property type="molecule type" value="Genomic_DNA"/>
</dbReference>
<feature type="signal peptide" evidence="1">
    <location>
        <begin position="1"/>
        <end position="25"/>
    </location>
</feature>
<dbReference type="RefSeq" id="WP_019950931.1">
    <property type="nucleotide sequence ID" value="NZ_JBHLVX010000032.1"/>
</dbReference>
<dbReference type="InterPro" id="IPR038696">
    <property type="entry name" value="IalB_sf"/>
</dbReference>
<keyword evidence="1" id="KW-0732">Signal</keyword>
<comment type="caution">
    <text evidence="2">The sequence shown here is derived from an EMBL/GenBank/DDBJ whole genome shotgun (WGS) entry which is preliminary data.</text>
</comment>
<evidence type="ECO:0000256" key="1">
    <source>
        <dbReference type="SAM" id="SignalP"/>
    </source>
</evidence>